<dbReference type="Proteomes" id="UP000234545">
    <property type="component" value="Unassembled WGS sequence"/>
</dbReference>
<dbReference type="SUPFAM" id="SSF53335">
    <property type="entry name" value="S-adenosyl-L-methionine-dependent methyltransferases"/>
    <property type="match status" value="1"/>
</dbReference>
<dbReference type="CDD" id="cd02440">
    <property type="entry name" value="AdoMet_MTases"/>
    <property type="match status" value="1"/>
</dbReference>
<proteinExistence type="predicted"/>
<keyword evidence="2" id="KW-0489">Methyltransferase</keyword>
<accession>A0A2I1I6P6</accession>
<gene>
    <name evidence="2" type="ORF">CYJ25_00675</name>
</gene>
<dbReference type="Gene3D" id="3.40.50.150">
    <property type="entry name" value="Vaccinia Virus protein VP39"/>
    <property type="match status" value="1"/>
</dbReference>
<dbReference type="EMBL" id="PKKJ01000001">
    <property type="protein sequence ID" value="PKY66796.1"/>
    <property type="molecule type" value="Genomic_DNA"/>
</dbReference>
<dbReference type="RefSeq" id="WP_101627307.1">
    <property type="nucleotide sequence ID" value="NZ_JBCOMK010000003.1"/>
</dbReference>
<organism evidence="2 3">
    <name type="scientific">Schaalia turicensis</name>
    <dbReference type="NCBI Taxonomy" id="131111"/>
    <lineage>
        <taxon>Bacteria</taxon>
        <taxon>Bacillati</taxon>
        <taxon>Actinomycetota</taxon>
        <taxon>Actinomycetes</taxon>
        <taxon>Actinomycetales</taxon>
        <taxon>Actinomycetaceae</taxon>
        <taxon>Schaalia</taxon>
    </lineage>
</organism>
<sequence length="275" mass="29853">MSRKTARGSEFFEIPSGRVEIRWDGALATLYFNGIESSCTNVDDPTSLEFEYMQHATCALDCVIDEAAPVRALHLGGAGCTLPLAWSYLRPKSKQTAVEIDPDLPDLVRRVFDLPKSPALSIRIGDGREVMNSFRDSTFNVIVRDTFANGQVPAHLATLECAKIAREKLKDGGLYILNCAHGGGSDARAEIAVISEVFGQVMSIQDPKVGRSGRRGNVIVIGYVGADYPVEDLDRALRRLPLPARVTHGVNLTKWCAGTSALRDADIGYKETGAS</sequence>
<reference evidence="2 3" key="1">
    <citation type="submission" date="2017-12" db="EMBL/GenBank/DDBJ databases">
        <title>Phylogenetic diversity of female urinary microbiome.</title>
        <authorList>
            <person name="Thomas-White K."/>
            <person name="Wolfe A.J."/>
        </authorList>
    </citation>
    <scope>NUCLEOTIDE SEQUENCE [LARGE SCALE GENOMIC DNA]</scope>
    <source>
        <strain evidence="2 3">UMB0250</strain>
    </source>
</reference>
<dbReference type="GO" id="GO:0008168">
    <property type="term" value="F:methyltransferase activity"/>
    <property type="evidence" value="ECO:0007669"/>
    <property type="project" value="UniProtKB-KW"/>
</dbReference>
<dbReference type="PANTHER" id="PTHR43317">
    <property type="entry name" value="THERMOSPERMINE SYNTHASE ACAULIS5"/>
    <property type="match status" value="1"/>
</dbReference>
<name>A0A2I1I6P6_9ACTO</name>
<evidence type="ECO:0000313" key="3">
    <source>
        <dbReference type="Proteomes" id="UP000234545"/>
    </source>
</evidence>
<dbReference type="PANTHER" id="PTHR43317:SF1">
    <property type="entry name" value="THERMOSPERMINE SYNTHASE ACAULIS5"/>
    <property type="match status" value="1"/>
</dbReference>
<dbReference type="GO" id="GO:0032259">
    <property type="term" value="P:methylation"/>
    <property type="evidence" value="ECO:0007669"/>
    <property type="project" value="UniProtKB-KW"/>
</dbReference>
<protein>
    <submittedName>
        <fullName evidence="2">SAM-dependent methyltransferase</fullName>
    </submittedName>
</protein>
<dbReference type="GO" id="GO:0006596">
    <property type="term" value="P:polyamine biosynthetic process"/>
    <property type="evidence" value="ECO:0007669"/>
    <property type="project" value="UniProtKB-KW"/>
</dbReference>
<dbReference type="InterPro" id="IPR029063">
    <property type="entry name" value="SAM-dependent_MTases_sf"/>
</dbReference>
<dbReference type="AlphaFoldDB" id="A0A2I1I6P6"/>
<comment type="caution">
    <text evidence="2">The sequence shown here is derived from an EMBL/GenBank/DDBJ whole genome shotgun (WGS) entry which is preliminary data.</text>
</comment>
<keyword evidence="1" id="KW-0620">Polyamine biosynthesis</keyword>
<dbReference type="NCBIfam" id="NF037959">
    <property type="entry name" value="MFS_SpdSyn"/>
    <property type="match status" value="1"/>
</dbReference>
<keyword evidence="2" id="KW-0808">Transferase</keyword>
<evidence type="ECO:0000256" key="1">
    <source>
        <dbReference type="ARBA" id="ARBA00023115"/>
    </source>
</evidence>
<evidence type="ECO:0000313" key="2">
    <source>
        <dbReference type="EMBL" id="PKY66796.1"/>
    </source>
</evidence>
<dbReference type="OrthoDB" id="8221452at2"/>